<feature type="repeat" description="Solcar" evidence="4">
    <location>
        <begin position="21"/>
        <end position="99"/>
    </location>
</feature>
<keyword evidence="3 4" id="KW-0472">Membrane</keyword>
<evidence type="ECO:0000313" key="6">
    <source>
        <dbReference type="EMBL" id="KAF6168084.1"/>
    </source>
</evidence>
<organism evidence="6 7">
    <name type="scientific">Kingdonia uniflora</name>
    <dbReference type="NCBI Taxonomy" id="39325"/>
    <lineage>
        <taxon>Eukaryota</taxon>
        <taxon>Viridiplantae</taxon>
        <taxon>Streptophyta</taxon>
        <taxon>Embryophyta</taxon>
        <taxon>Tracheophyta</taxon>
        <taxon>Spermatophyta</taxon>
        <taxon>Magnoliopsida</taxon>
        <taxon>Ranunculales</taxon>
        <taxon>Circaeasteraceae</taxon>
        <taxon>Kingdonia</taxon>
    </lineage>
</organism>
<dbReference type="EMBL" id="JACGCM010000704">
    <property type="protein sequence ID" value="KAF6168084.1"/>
    <property type="molecule type" value="Genomic_DNA"/>
</dbReference>
<accession>A0A7J7NM73</accession>
<comment type="similarity">
    <text evidence="5">Belongs to the mitochondrial carrier (TC 2.A.29) family.</text>
</comment>
<evidence type="ECO:0000313" key="7">
    <source>
        <dbReference type="Proteomes" id="UP000541444"/>
    </source>
</evidence>
<dbReference type="PROSITE" id="PS50920">
    <property type="entry name" value="SOLCAR"/>
    <property type="match status" value="1"/>
</dbReference>
<name>A0A7J7NM73_9MAGN</name>
<keyword evidence="5" id="KW-0813">Transport</keyword>
<protein>
    <submittedName>
        <fullName evidence="6">Uncharacterized protein</fullName>
    </submittedName>
</protein>
<dbReference type="AlphaFoldDB" id="A0A7J7NM73"/>
<evidence type="ECO:0000256" key="5">
    <source>
        <dbReference type="RuleBase" id="RU000488"/>
    </source>
</evidence>
<dbReference type="InterPro" id="IPR018108">
    <property type="entry name" value="MCP_transmembrane"/>
</dbReference>
<evidence type="ECO:0000256" key="4">
    <source>
        <dbReference type="PROSITE-ProRule" id="PRU00282"/>
    </source>
</evidence>
<dbReference type="Gene3D" id="1.50.40.10">
    <property type="entry name" value="Mitochondrial carrier domain"/>
    <property type="match status" value="1"/>
</dbReference>
<dbReference type="InterPro" id="IPR023395">
    <property type="entry name" value="MCP_dom_sf"/>
</dbReference>
<comment type="caution">
    <text evidence="6">The sequence shown here is derived from an EMBL/GenBank/DDBJ whole genome shotgun (WGS) entry which is preliminary data.</text>
</comment>
<sequence>MEESRYVLQESEEPDFQGSSAKVAMCFGASAVSGFFAAVGSLPFDYVKTQIQKMQPNATGKYPDSRGPFKFYTGFSVYCIRIAPHVMEGRTVVTTIHQPPRCSPLIAMNPTDFLLDLANGNLNDVSVQSELDDKVKMENLESEIRNGKPSPMVVHEFKLILMAVILV</sequence>
<evidence type="ECO:0000256" key="2">
    <source>
        <dbReference type="ARBA" id="ARBA00022692"/>
    </source>
</evidence>
<keyword evidence="2 4" id="KW-0812">Transmembrane</keyword>
<dbReference type="SUPFAM" id="SSF103506">
    <property type="entry name" value="Mitochondrial carrier"/>
    <property type="match status" value="1"/>
</dbReference>
<reference evidence="6 7" key="1">
    <citation type="journal article" date="2020" name="IScience">
        <title>Genome Sequencing of the Endangered Kingdonia uniflora (Circaeasteraceae, Ranunculales) Reveals Potential Mechanisms of Evolutionary Specialization.</title>
        <authorList>
            <person name="Sun Y."/>
            <person name="Deng T."/>
            <person name="Zhang A."/>
            <person name="Moore M.J."/>
            <person name="Landis J.B."/>
            <person name="Lin N."/>
            <person name="Zhang H."/>
            <person name="Zhang X."/>
            <person name="Huang J."/>
            <person name="Zhang X."/>
            <person name="Sun H."/>
            <person name="Wang H."/>
        </authorList>
    </citation>
    <scope>NUCLEOTIDE SEQUENCE [LARGE SCALE GENOMIC DNA]</scope>
    <source>
        <strain evidence="6">TB1705</strain>
        <tissue evidence="6">Leaf</tissue>
    </source>
</reference>
<gene>
    <name evidence="6" type="ORF">GIB67_011469</name>
</gene>
<dbReference type="GO" id="GO:0016020">
    <property type="term" value="C:membrane"/>
    <property type="evidence" value="ECO:0007669"/>
    <property type="project" value="UniProtKB-SubCell"/>
</dbReference>
<proteinExistence type="inferred from homology"/>
<dbReference type="Pfam" id="PF00153">
    <property type="entry name" value="Mito_carr"/>
    <property type="match status" value="1"/>
</dbReference>
<keyword evidence="7" id="KW-1185">Reference proteome</keyword>
<evidence type="ECO:0000256" key="1">
    <source>
        <dbReference type="ARBA" id="ARBA00004141"/>
    </source>
</evidence>
<evidence type="ECO:0000256" key="3">
    <source>
        <dbReference type="ARBA" id="ARBA00023136"/>
    </source>
</evidence>
<dbReference type="Proteomes" id="UP000541444">
    <property type="component" value="Unassembled WGS sequence"/>
</dbReference>
<dbReference type="OrthoDB" id="2002431at2759"/>
<comment type="subcellular location">
    <subcellularLocation>
        <location evidence="1">Membrane</location>
        <topology evidence="1">Multi-pass membrane protein</topology>
    </subcellularLocation>
</comment>